<dbReference type="Gene3D" id="3.20.20.450">
    <property type="entry name" value="EAL domain"/>
    <property type="match status" value="1"/>
</dbReference>
<dbReference type="CDD" id="cd01948">
    <property type="entry name" value="EAL"/>
    <property type="match status" value="1"/>
</dbReference>
<dbReference type="SUPFAM" id="SSF55073">
    <property type="entry name" value="Nucleotide cyclase"/>
    <property type="match status" value="1"/>
</dbReference>
<dbReference type="InterPro" id="IPR035919">
    <property type="entry name" value="EAL_sf"/>
</dbReference>
<keyword evidence="1" id="KW-1133">Transmembrane helix</keyword>
<dbReference type="InterPro" id="IPR029016">
    <property type="entry name" value="GAF-like_dom_sf"/>
</dbReference>
<keyword evidence="6" id="KW-1185">Reference proteome</keyword>
<dbReference type="SUPFAM" id="SSF141868">
    <property type="entry name" value="EAL domain-like"/>
    <property type="match status" value="1"/>
</dbReference>
<dbReference type="EMBL" id="JANUHB010000001">
    <property type="protein sequence ID" value="MCS0806550.1"/>
    <property type="molecule type" value="Genomic_DNA"/>
</dbReference>
<evidence type="ECO:0000256" key="1">
    <source>
        <dbReference type="SAM" id="Phobius"/>
    </source>
</evidence>
<gene>
    <name evidence="5" type="ORF">NX774_01250</name>
</gene>
<dbReference type="RefSeq" id="WP_258820339.1">
    <property type="nucleotide sequence ID" value="NZ_JANUHB010000001.1"/>
</dbReference>
<dbReference type="PROSITE" id="PS50887">
    <property type="entry name" value="GGDEF"/>
    <property type="match status" value="1"/>
</dbReference>
<dbReference type="SUPFAM" id="SSF55781">
    <property type="entry name" value="GAF domain-like"/>
    <property type="match status" value="1"/>
</dbReference>
<dbReference type="Gene3D" id="3.30.450.20">
    <property type="entry name" value="PAS domain"/>
    <property type="match status" value="1"/>
</dbReference>
<organism evidence="5 6">
    <name type="scientific">Massilia agilis</name>
    <dbReference type="NCBI Taxonomy" id="1811226"/>
    <lineage>
        <taxon>Bacteria</taxon>
        <taxon>Pseudomonadati</taxon>
        <taxon>Pseudomonadota</taxon>
        <taxon>Betaproteobacteria</taxon>
        <taxon>Burkholderiales</taxon>
        <taxon>Oxalobacteraceae</taxon>
        <taxon>Telluria group</taxon>
        <taxon>Massilia</taxon>
    </lineage>
</organism>
<dbReference type="InterPro" id="IPR029787">
    <property type="entry name" value="Nucleotide_cyclase"/>
</dbReference>
<evidence type="ECO:0000259" key="3">
    <source>
        <dbReference type="PROSITE" id="PS50883"/>
    </source>
</evidence>
<feature type="domain" description="EAL" evidence="3">
    <location>
        <begin position="691"/>
        <end position="945"/>
    </location>
</feature>
<dbReference type="NCBIfam" id="TIGR00254">
    <property type="entry name" value="GGDEF"/>
    <property type="match status" value="1"/>
</dbReference>
<dbReference type="PROSITE" id="PS50113">
    <property type="entry name" value="PAC"/>
    <property type="match status" value="1"/>
</dbReference>
<dbReference type="PANTHER" id="PTHR44757:SF2">
    <property type="entry name" value="BIOFILM ARCHITECTURE MAINTENANCE PROTEIN MBAA"/>
    <property type="match status" value="1"/>
</dbReference>
<dbReference type="Pfam" id="PF00990">
    <property type="entry name" value="GGDEF"/>
    <property type="match status" value="1"/>
</dbReference>
<dbReference type="InterPro" id="IPR052155">
    <property type="entry name" value="Biofilm_reg_signaling"/>
</dbReference>
<feature type="domain" description="PAC" evidence="2">
    <location>
        <begin position="311"/>
        <end position="362"/>
    </location>
</feature>
<dbReference type="InterPro" id="IPR043128">
    <property type="entry name" value="Rev_trsase/Diguanyl_cyclase"/>
</dbReference>
<dbReference type="PANTHER" id="PTHR44757">
    <property type="entry name" value="DIGUANYLATE CYCLASE DGCP"/>
    <property type="match status" value="1"/>
</dbReference>
<dbReference type="Pfam" id="PF00563">
    <property type="entry name" value="EAL"/>
    <property type="match status" value="1"/>
</dbReference>
<dbReference type="InterPro" id="IPR003018">
    <property type="entry name" value="GAF"/>
</dbReference>
<sequence>MTLIPHKFLPRSLSGRVFAMFGLCMLVFLLFGLGMFYRYQFSQRLADTDQAANTIADITAQAIAHESLEGDATRVEQVMHLALAGSPLKSAAFGGPGGMTVLAAPPAKGPGAPAWLVHAIDRRMPDVVRKVEAGGQSIGVLHLAIDEAAIAAQLWEVAVQTAALVAAFALACYFLMRSMLRRWLANLQRLQHFENEVSAGEVTAEAPLLDDAPAEIQDAINAINRTTASLRNQYGERIAHLMHTLLEHKRAMDQVASMCEVDKLGRIVDANEQFVRCCGIAREALAGMELAAIGRPANASGLPWVPSPLVWTGEVTVSGAQGETQWFRTVVPILGADKAVEKYICIDIDITARKDFEQAILDNARRQTLIAALGQKALHASMLDELFAQAAATAAQGLNTRFAVLLEADTERNVAIARAVAGWPSQMNGTVYDCQAAVRTQGQPGLLPWSAPLRASSVVGCGLDVAIFRGTRLFGAIGVYDIGERTFTPVETDFLKSIATLVATALERHEAKSRLTFLDQYDQLTSLPNRRRLTRFLDDSIARAKSRADSCAVLLIDLDRFKDVNDTLGHTAGDELLVQAARRLLDCVRAGDVVGRLGGDEFAVVLPAAAQRRESRAVAAAIVEALGRPYRVQGQQVYATASVGIATWPGDGEAAEALIRSADNAMYSAKKAGRNTHSFYMPVMNEDATRRLRTEAELREALRREEFVLHYQPKVSLATGRLAGFEALLRWQHPVRGLVPPLEFIGILEDTGIIIPVGEWIIGQVCRQLLLWEREGAAPVPVAINLSARQFQQADLAQVIERIVGASGANPQLLEFELTESLLMADPESAAATLAAIKRLGMNLSIDDFGTGYSSLAYLKRFPLDTLKIDRAFVRDLPEDGDDAAITQAVISLAHHLSLKVVAEGVETLEQARTLHGYACDQIQGYYASRPLPAAECTALLARGQLIDRALLAAPPVRLVASDEAGHGTDDGSAAAA</sequence>
<comment type="caution">
    <text evidence="5">The sequence shown here is derived from an EMBL/GenBank/DDBJ whole genome shotgun (WGS) entry which is preliminary data.</text>
</comment>
<evidence type="ECO:0000313" key="6">
    <source>
        <dbReference type="Proteomes" id="UP001206126"/>
    </source>
</evidence>
<accession>A0ABT2D5K2</accession>
<dbReference type="InterPro" id="IPR000700">
    <property type="entry name" value="PAS-assoc_C"/>
</dbReference>
<dbReference type="SMART" id="SM00052">
    <property type="entry name" value="EAL"/>
    <property type="match status" value="1"/>
</dbReference>
<feature type="transmembrane region" description="Helical" evidence="1">
    <location>
        <begin position="157"/>
        <end position="176"/>
    </location>
</feature>
<feature type="transmembrane region" description="Helical" evidence="1">
    <location>
        <begin position="17"/>
        <end position="37"/>
    </location>
</feature>
<keyword evidence="1" id="KW-0472">Membrane</keyword>
<evidence type="ECO:0000259" key="2">
    <source>
        <dbReference type="PROSITE" id="PS50113"/>
    </source>
</evidence>
<dbReference type="InterPro" id="IPR035965">
    <property type="entry name" value="PAS-like_dom_sf"/>
</dbReference>
<dbReference type="Pfam" id="PF13492">
    <property type="entry name" value="GAF_3"/>
    <property type="match status" value="1"/>
</dbReference>
<dbReference type="InterPro" id="IPR000160">
    <property type="entry name" value="GGDEF_dom"/>
</dbReference>
<dbReference type="InterPro" id="IPR001633">
    <property type="entry name" value="EAL_dom"/>
</dbReference>
<dbReference type="SMART" id="SM00267">
    <property type="entry name" value="GGDEF"/>
    <property type="match status" value="1"/>
</dbReference>
<protein>
    <submittedName>
        <fullName evidence="5">EAL domain-containing protein</fullName>
    </submittedName>
</protein>
<dbReference type="Gene3D" id="3.30.70.270">
    <property type="match status" value="1"/>
</dbReference>
<dbReference type="Gene3D" id="3.30.450.40">
    <property type="match status" value="1"/>
</dbReference>
<dbReference type="Proteomes" id="UP001206126">
    <property type="component" value="Unassembled WGS sequence"/>
</dbReference>
<feature type="domain" description="GGDEF" evidence="4">
    <location>
        <begin position="549"/>
        <end position="682"/>
    </location>
</feature>
<proteinExistence type="predicted"/>
<dbReference type="CDD" id="cd01949">
    <property type="entry name" value="GGDEF"/>
    <property type="match status" value="1"/>
</dbReference>
<reference evidence="5 6" key="1">
    <citation type="submission" date="2022-08" db="EMBL/GenBank/DDBJ databases">
        <title>Reclassification of Massilia species as members of the genera Telluria, Duganella, Pseudoduganella, Mokoshia gen. nov. and Zemynaea gen. nov. using orthogonal and non-orthogonal genome-based approaches.</title>
        <authorList>
            <person name="Bowman J.P."/>
        </authorList>
    </citation>
    <scope>NUCLEOTIDE SEQUENCE [LARGE SCALE GENOMIC DNA]</scope>
    <source>
        <strain evidence="5 6">JCM 31605</strain>
    </source>
</reference>
<keyword evidence="1" id="KW-0812">Transmembrane</keyword>
<evidence type="ECO:0000259" key="4">
    <source>
        <dbReference type="PROSITE" id="PS50887"/>
    </source>
</evidence>
<evidence type="ECO:0000313" key="5">
    <source>
        <dbReference type="EMBL" id="MCS0806550.1"/>
    </source>
</evidence>
<dbReference type="SUPFAM" id="SSF55785">
    <property type="entry name" value="PYP-like sensor domain (PAS domain)"/>
    <property type="match status" value="1"/>
</dbReference>
<dbReference type="PROSITE" id="PS50883">
    <property type="entry name" value="EAL"/>
    <property type="match status" value="1"/>
</dbReference>
<name>A0ABT2D5K2_9BURK</name>
<dbReference type="SMART" id="SM00065">
    <property type="entry name" value="GAF"/>
    <property type="match status" value="1"/>
</dbReference>